<dbReference type="AlphaFoldDB" id="A0A553P6U3"/>
<gene>
    <name evidence="2" type="ORF">TCAL_15719</name>
</gene>
<sequence length="124" mass="13068">MLEQGGRVVEGLGNPRQGLGSAHVFKGKESPESGVQGSRAVIQNTPCGLHVSGLRFPGILVGVAVQNRRLDVGVEAVDDVLCRLGTNAEPLPDLRERDCSSPIADKVCQVIILMDPLELGNSSV</sequence>
<comment type="caution">
    <text evidence="2">The sequence shown here is derived from an EMBL/GenBank/DDBJ whole genome shotgun (WGS) entry which is preliminary data.</text>
</comment>
<feature type="region of interest" description="Disordered" evidence="1">
    <location>
        <begin position="11"/>
        <end position="38"/>
    </location>
</feature>
<name>A0A553P6U3_TIGCA</name>
<evidence type="ECO:0000256" key="1">
    <source>
        <dbReference type="SAM" id="MobiDB-lite"/>
    </source>
</evidence>
<dbReference type="EMBL" id="VCGU01000007">
    <property type="protein sequence ID" value="TRY73395.1"/>
    <property type="molecule type" value="Genomic_DNA"/>
</dbReference>
<evidence type="ECO:0000313" key="3">
    <source>
        <dbReference type="Proteomes" id="UP000318571"/>
    </source>
</evidence>
<evidence type="ECO:0000313" key="2">
    <source>
        <dbReference type="EMBL" id="TRY73395.1"/>
    </source>
</evidence>
<organism evidence="2 3">
    <name type="scientific">Tigriopus californicus</name>
    <name type="common">Marine copepod</name>
    <dbReference type="NCBI Taxonomy" id="6832"/>
    <lineage>
        <taxon>Eukaryota</taxon>
        <taxon>Metazoa</taxon>
        <taxon>Ecdysozoa</taxon>
        <taxon>Arthropoda</taxon>
        <taxon>Crustacea</taxon>
        <taxon>Multicrustacea</taxon>
        <taxon>Hexanauplia</taxon>
        <taxon>Copepoda</taxon>
        <taxon>Harpacticoida</taxon>
        <taxon>Harpacticidae</taxon>
        <taxon>Tigriopus</taxon>
    </lineage>
</organism>
<keyword evidence="3" id="KW-1185">Reference proteome</keyword>
<dbReference type="Proteomes" id="UP000318571">
    <property type="component" value="Chromosome 3"/>
</dbReference>
<reference evidence="2 3" key="1">
    <citation type="journal article" date="2018" name="Nat. Ecol. Evol.">
        <title>Genomic signatures of mitonuclear coevolution across populations of Tigriopus californicus.</title>
        <authorList>
            <person name="Barreto F.S."/>
            <person name="Watson E.T."/>
            <person name="Lima T.G."/>
            <person name="Willett C.S."/>
            <person name="Edmands S."/>
            <person name="Li W."/>
            <person name="Burton R.S."/>
        </authorList>
    </citation>
    <scope>NUCLEOTIDE SEQUENCE [LARGE SCALE GENOMIC DNA]</scope>
    <source>
        <strain evidence="2 3">San Diego</strain>
    </source>
</reference>
<protein>
    <submittedName>
        <fullName evidence="2">Uncharacterized protein</fullName>
    </submittedName>
</protein>
<proteinExistence type="predicted"/>
<accession>A0A553P6U3</accession>